<keyword evidence="3" id="KW-0804">Transcription</keyword>
<dbReference type="PANTHER" id="PTHR43132">
    <property type="entry name" value="ARSENICAL RESISTANCE OPERON REPRESSOR ARSR-RELATED"/>
    <property type="match status" value="1"/>
</dbReference>
<dbReference type="GO" id="GO:0003677">
    <property type="term" value="F:DNA binding"/>
    <property type="evidence" value="ECO:0007669"/>
    <property type="project" value="UniProtKB-KW"/>
</dbReference>
<dbReference type="InterPro" id="IPR011991">
    <property type="entry name" value="ArsR-like_HTH"/>
</dbReference>
<dbReference type="EMBL" id="BHZD01000001">
    <property type="protein sequence ID" value="GCD42234.1"/>
    <property type="molecule type" value="Genomic_DNA"/>
</dbReference>
<keyword evidence="6" id="KW-1185">Reference proteome</keyword>
<proteinExistence type="predicted"/>
<dbReference type="InterPro" id="IPR036390">
    <property type="entry name" value="WH_DNA-bd_sf"/>
</dbReference>
<dbReference type="InterPro" id="IPR036388">
    <property type="entry name" value="WH-like_DNA-bd_sf"/>
</dbReference>
<dbReference type="SMART" id="SM00418">
    <property type="entry name" value="HTH_ARSR"/>
    <property type="match status" value="1"/>
</dbReference>
<sequence length="330" mass="35687">MLRIHFTVEDITNTRMLATLGPMAETAFALYLFGRNGDIAFHQWRRSVRAGLGKDAARYTALSQQFRTLYELPVAFADAFTQSTDPTHEASADVRRSTELLADLCQVAVLPHWPMIRSNLDGAREAWGRVAIAHGVERLLSSIHPKVRWRSPVLEIRHGQKRDIHLDGRGLLLCPSFFLSEQSCAFLDAVGENGVPALVFPVKAAAQGDFWGPAEHDEQALGALVGHTRAAALEALAEGCSTGELADRLGISLAGASKHAAVLRRSGLVTTSRNRNTALHALTPLGKALLRRCEPFVAPAPRALANGVPQQRVRPLRLGGVGAGVARQAV</sequence>
<dbReference type="Pfam" id="PF12840">
    <property type="entry name" value="HTH_20"/>
    <property type="match status" value="1"/>
</dbReference>
<evidence type="ECO:0000313" key="6">
    <source>
        <dbReference type="Proteomes" id="UP000286746"/>
    </source>
</evidence>
<gene>
    <name evidence="5" type="ORF">GKJPGBOP_01893</name>
</gene>
<accession>A0A401VYS7</accession>
<evidence type="ECO:0000313" key="5">
    <source>
        <dbReference type="EMBL" id="GCD42234.1"/>
    </source>
</evidence>
<dbReference type="InterPro" id="IPR051011">
    <property type="entry name" value="Metal_resp_trans_reg"/>
</dbReference>
<dbReference type="Gene3D" id="1.10.10.10">
    <property type="entry name" value="Winged helix-like DNA-binding domain superfamily/Winged helix DNA-binding domain"/>
    <property type="match status" value="1"/>
</dbReference>
<dbReference type="InterPro" id="IPR001845">
    <property type="entry name" value="HTH_ArsR_DNA-bd_dom"/>
</dbReference>
<dbReference type="PANTHER" id="PTHR43132:SF8">
    <property type="entry name" value="HTH-TYPE TRANSCRIPTIONAL REGULATOR KMTR"/>
    <property type="match status" value="1"/>
</dbReference>
<evidence type="ECO:0000256" key="3">
    <source>
        <dbReference type="ARBA" id="ARBA00023163"/>
    </source>
</evidence>
<evidence type="ECO:0000259" key="4">
    <source>
        <dbReference type="SMART" id="SM00418"/>
    </source>
</evidence>
<evidence type="ECO:0000256" key="1">
    <source>
        <dbReference type="ARBA" id="ARBA00023015"/>
    </source>
</evidence>
<evidence type="ECO:0000256" key="2">
    <source>
        <dbReference type="ARBA" id="ARBA00023125"/>
    </source>
</evidence>
<feature type="domain" description="HTH arsR-type" evidence="4">
    <location>
        <begin position="219"/>
        <end position="291"/>
    </location>
</feature>
<name>A0A401VYS7_STREY</name>
<dbReference type="SUPFAM" id="SSF46785">
    <property type="entry name" value="Winged helix' DNA-binding domain"/>
    <property type="match status" value="1"/>
</dbReference>
<dbReference type="GO" id="GO:0003700">
    <property type="term" value="F:DNA-binding transcription factor activity"/>
    <property type="evidence" value="ECO:0007669"/>
    <property type="project" value="InterPro"/>
</dbReference>
<comment type="caution">
    <text evidence="5">The sequence shown here is derived from an EMBL/GenBank/DDBJ whole genome shotgun (WGS) entry which is preliminary data.</text>
</comment>
<dbReference type="Proteomes" id="UP000286746">
    <property type="component" value="Unassembled WGS sequence"/>
</dbReference>
<keyword evidence="1" id="KW-0805">Transcription regulation</keyword>
<keyword evidence="2" id="KW-0238">DNA-binding</keyword>
<organism evidence="5 6">
    <name type="scientific">Streptomyces paromomycinus</name>
    <name type="common">Streptomyces rimosus subsp. paromomycinus</name>
    <dbReference type="NCBI Taxonomy" id="92743"/>
    <lineage>
        <taxon>Bacteria</taxon>
        <taxon>Bacillati</taxon>
        <taxon>Actinomycetota</taxon>
        <taxon>Actinomycetes</taxon>
        <taxon>Kitasatosporales</taxon>
        <taxon>Streptomycetaceae</taxon>
        <taxon>Streptomyces</taxon>
    </lineage>
</organism>
<dbReference type="CDD" id="cd00090">
    <property type="entry name" value="HTH_ARSR"/>
    <property type="match status" value="1"/>
</dbReference>
<protein>
    <submittedName>
        <fullName evidence="5">Transcriptional regulator</fullName>
    </submittedName>
</protein>
<dbReference type="AlphaFoldDB" id="A0A401VYS7"/>
<reference evidence="5 6" key="1">
    <citation type="submission" date="2018-11" db="EMBL/GenBank/DDBJ databases">
        <title>Whole genome sequence of Streptomyces paromomycinus NBRC 15454(T).</title>
        <authorList>
            <person name="Komaki H."/>
            <person name="Tamura T."/>
        </authorList>
    </citation>
    <scope>NUCLEOTIDE SEQUENCE [LARGE SCALE GENOMIC DNA]</scope>
    <source>
        <strain evidence="5 6">NBRC 15454</strain>
    </source>
</reference>